<evidence type="ECO:0000313" key="2">
    <source>
        <dbReference type="EMBL" id="KAG5843661.1"/>
    </source>
</evidence>
<accession>A0A9D3M716</accession>
<feature type="signal peptide" evidence="1">
    <location>
        <begin position="1"/>
        <end position="19"/>
    </location>
</feature>
<organism evidence="2 3">
    <name type="scientific">Anguilla anguilla</name>
    <name type="common">European freshwater eel</name>
    <name type="synonym">Muraena anguilla</name>
    <dbReference type="NCBI Taxonomy" id="7936"/>
    <lineage>
        <taxon>Eukaryota</taxon>
        <taxon>Metazoa</taxon>
        <taxon>Chordata</taxon>
        <taxon>Craniata</taxon>
        <taxon>Vertebrata</taxon>
        <taxon>Euteleostomi</taxon>
        <taxon>Actinopterygii</taxon>
        <taxon>Neopterygii</taxon>
        <taxon>Teleostei</taxon>
        <taxon>Anguilliformes</taxon>
        <taxon>Anguillidae</taxon>
        <taxon>Anguilla</taxon>
    </lineage>
</organism>
<gene>
    <name evidence="2" type="ORF">ANANG_G00153290</name>
</gene>
<proteinExistence type="predicted"/>
<keyword evidence="3" id="KW-1185">Reference proteome</keyword>
<sequence>MVCMQVALYSLQLTALGLSAVVPKERIQVFCFVRIFNPSNQLQRRTVYQTQVLLTP</sequence>
<feature type="chain" id="PRO_5038909755" description="ZP domain-containing protein" evidence="1">
    <location>
        <begin position="20"/>
        <end position="56"/>
    </location>
</feature>
<protein>
    <recommendedName>
        <fullName evidence="4">ZP domain-containing protein</fullName>
    </recommendedName>
</protein>
<name>A0A9D3M716_ANGAN</name>
<reference evidence="2" key="1">
    <citation type="submission" date="2021-01" db="EMBL/GenBank/DDBJ databases">
        <title>A chromosome-scale assembly of European eel, Anguilla anguilla.</title>
        <authorList>
            <person name="Henkel C."/>
            <person name="Jong-Raadsen S.A."/>
            <person name="Dufour S."/>
            <person name="Weltzien F.-A."/>
            <person name="Palstra A.P."/>
            <person name="Pelster B."/>
            <person name="Spaink H.P."/>
            <person name="Van Den Thillart G.E."/>
            <person name="Jansen H."/>
            <person name="Zahm M."/>
            <person name="Klopp C."/>
            <person name="Cedric C."/>
            <person name="Louis A."/>
            <person name="Berthelot C."/>
            <person name="Parey E."/>
            <person name="Roest Crollius H."/>
            <person name="Montfort J."/>
            <person name="Robinson-Rechavi M."/>
            <person name="Bucao C."/>
            <person name="Bouchez O."/>
            <person name="Gislard M."/>
            <person name="Lluch J."/>
            <person name="Milhes M."/>
            <person name="Lampietro C."/>
            <person name="Lopez Roques C."/>
            <person name="Donnadieu C."/>
            <person name="Braasch I."/>
            <person name="Desvignes T."/>
            <person name="Postlethwait J."/>
            <person name="Bobe J."/>
            <person name="Guiguen Y."/>
            <person name="Dirks R."/>
        </authorList>
    </citation>
    <scope>NUCLEOTIDE SEQUENCE</scope>
    <source>
        <strain evidence="2">Tag_6206</strain>
        <tissue evidence="2">Liver</tissue>
    </source>
</reference>
<dbReference type="EMBL" id="JAFIRN010000008">
    <property type="protein sequence ID" value="KAG5843661.1"/>
    <property type="molecule type" value="Genomic_DNA"/>
</dbReference>
<evidence type="ECO:0000313" key="3">
    <source>
        <dbReference type="Proteomes" id="UP001044222"/>
    </source>
</evidence>
<dbReference type="AlphaFoldDB" id="A0A9D3M716"/>
<comment type="caution">
    <text evidence="2">The sequence shown here is derived from an EMBL/GenBank/DDBJ whole genome shotgun (WGS) entry which is preliminary data.</text>
</comment>
<evidence type="ECO:0008006" key="4">
    <source>
        <dbReference type="Google" id="ProtNLM"/>
    </source>
</evidence>
<keyword evidence="1" id="KW-0732">Signal</keyword>
<evidence type="ECO:0000256" key="1">
    <source>
        <dbReference type="SAM" id="SignalP"/>
    </source>
</evidence>
<dbReference type="Proteomes" id="UP001044222">
    <property type="component" value="Chromosome 8"/>
</dbReference>